<keyword evidence="11" id="KW-1185">Reference proteome</keyword>
<evidence type="ECO:0000256" key="3">
    <source>
        <dbReference type="ARBA" id="ARBA00022801"/>
    </source>
</evidence>
<reference evidence="10 11" key="1">
    <citation type="submission" date="2020-08" db="EMBL/GenBank/DDBJ databases">
        <title>Genomic Encyclopedia of Type Strains, Phase IV (KMG-IV): sequencing the most valuable type-strain genomes for metagenomic binning, comparative biology and taxonomic classification.</title>
        <authorList>
            <person name="Goeker M."/>
        </authorList>
    </citation>
    <scope>NUCLEOTIDE SEQUENCE [LARGE SCALE GENOMIC DNA]</scope>
    <source>
        <strain evidence="10 11">DSM 26736</strain>
    </source>
</reference>
<dbReference type="Proteomes" id="UP000527143">
    <property type="component" value="Unassembled WGS sequence"/>
</dbReference>
<organism evidence="10 11">
    <name type="scientific">Sphingomonas xinjiangensis</name>
    <dbReference type="NCBI Taxonomy" id="643568"/>
    <lineage>
        <taxon>Bacteria</taxon>
        <taxon>Pseudomonadati</taxon>
        <taxon>Pseudomonadota</taxon>
        <taxon>Alphaproteobacteria</taxon>
        <taxon>Sphingomonadales</taxon>
        <taxon>Sphingomonadaceae</taxon>
        <taxon>Sphingomonas</taxon>
    </lineage>
</organism>
<dbReference type="GO" id="GO:0051603">
    <property type="term" value="P:proteolysis involved in protein catabolic process"/>
    <property type="evidence" value="ECO:0007669"/>
    <property type="project" value="TreeGrafter"/>
</dbReference>
<evidence type="ECO:0000313" key="10">
    <source>
        <dbReference type="EMBL" id="MBB5712037.1"/>
    </source>
</evidence>
<evidence type="ECO:0000313" key="11">
    <source>
        <dbReference type="Proteomes" id="UP000527143"/>
    </source>
</evidence>
<keyword evidence="2" id="KW-0479">Metal-binding</keyword>
<dbReference type="GO" id="GO:0016020">
    <property type="term" value="C:membrane"/>
    <property type="evidence" value="ECO:0007669"/>
    <property type="project" value="InterPro"/>
</dbReference>
<keyword evidence="5 6" id="KW-0482">Metalloprotease</keyword>
<feature type="region of interest" description="Disordered" evidence="7">
    <location>
        <begin position="359"/>
        <end position="378"/>
    </location>
</feature>
<dbReference type="AlphaFoldDB" id="A0A840YF05"/>
<evidence type="ECO:0000256" key="5">
    <source>
        <dbReference type="ARBA" id="ARBA00023049"/>
    </source>
</evidence>
<feature type="transmembrane region" description="Helical" evidence="8">
    <location>
        <begin position="90"/>
        <end position="107"/>
    </location>
</feature>
<dbReference type="RefSeq" id="WP_425506448.1">
    <property type="nucleotide sequence ID" value="NZ_JACIJF010000012.1"/>
</dbReference>
<accession>A0A840YF05</accession>
<gene>
    <name evidence="10" type="ORF">FHT02_003293</name>
</gene>
<dbReference type="EMBL" id="JACIJF010000012">
    <property type="protein sequence ID" value="MBB5712037.1"/>
    <property type="molecule type" value="Genomic_DNA"/>
</dbReference>
<evidence type="ECO:0000256" key="7">
    <source>
        <dbReference type="SAM" id="MobiDB-lite"/>
    </source>
</evidence>
<dbReference type="InterPro" id="IPR001915">
    <property type="entry name" value="Peptidase_M48"/>
</dbReference>
<dbReference type="PANTHER" id="PTHR22726">
    <property type="entry name" value="METALLOENDOPEPTIDASE OMA1"/>
    <property type="match status" value="1"/>
</dbReference>
<feature type="domain" description="Peptidase M48" evidence="9">
    <location>
        <begin position="249"/>
        <end position="387"/>
    </location>
</feature>
<keyword evidence="8" id="KW-0812">Transmembrane</keyword>
<feature type="transmembrane region" description="Helical" evidence="8">
    <location>
        <begin position="168"/>
        <end position="186"/>
    </location>
</feature>
<feature type="transmembrane region" description="Helical" evidence="8">
    <location>
        <begin position="113"/>
        <end position="137"/>
    </location>
</feature>
<evidence type="ECO:0000256" key="1">
    <source>
        <dbReference type="ARBA" id="ARBA00022670"/>
    </source>
</evidence>
<dbReference type="CDD" id="cd07332">
    <property type="entry name" value="M48C_Oma1_like"/>
    <property type="match status" value="1"/>
</dbReference>
<sequence>MPTPVISAPTAPTERSLIKRSLSLRGRTRRRDYWIWQLVLNAVLIAISFFFSLLPSSSSAMLLFGATGLLLGWVVMALQVRRLHDVGLTGYWALLPVPFGVIAKLSASSSPVQLSPIAATALLSFVLLFLDGVPGANRYEPDPKRRRTPDTAKSSASAAVLGRFDRSAAIGVAGAFLFLVLGSKLAELASRLVPQSLAVRLGNSLVAQAIPSYWRCTAPGAERVLMQLAERMAPGAKVKIIYTTYPGADGLTAPGGRIIIGQEAVRLAERPEEVAALLAHELAHSLLRHPERKLLSSAALQLLPGGLVGTYGLASYGWKVPYSRALENEADAKAARLLSGAGIAPKHLASMLNRLEARQVQRGRGKPQSSTGWRSTHPATPDRIARLIRYPTPSAEQHAISADHWLLVQQGCEVQTN</sequence>
<dbReference type="Pfam" id="PF01435">
    <property type="entry name" value="Peptidase_M48"/>
    <property type="match status" value="1"/>
</dbReference>
<dbReference type="InterPro" id="IPR051156">
    <property type="entry name" value="Mito/Outer_Membr_Metalloprot"/>
</dbReference>
<keyword evidence="3 6" id="KW-0378">Hydrolase</keyword>
<comment type="cofactor">
    <cofactor evidence="6">
        <name>Zn(2+)</name>
        <dbReference type="ChEBI" id="CHEBI:29105"/>
    </cofactor>
    <text evidence="6">Binds 1 zinc ion per subunit.</text>
</comment>
<feature type="compositionally biased region" description="Polar residues" evidence="7">
    <location>
        <begin position="367"/>
        <end position="378"/>
    </location>
</feature>
<protein>
    <submittedName>
        <fullName evidence="10">Uncharacterized membrane protein YhaH (DUF805 family)</fullName>
    </submittedName>
</protein>
<name>A0A840YF05_9SPHN</name>
<evidence type="ECO:0000256" key="8">
    <source>
        <dbReference type="SAM" id="Phobius"/>
    </source>
</evidence>
<dbReference type="GO" id="GO:0004222">
    <property type="term" value="F:metalloendopeptidase activity"/>
    <property type="evidence" value="ECO:0007669"/>
    <property type="project" value="InterPro"/>
</dbReference>
<comment type="similarity">
    <text evidence="6">Belongs to the peptidase M48 family.</text>
</comment>
<evidence type="ECO:0000256" key="6">
    <source>
        <dbReference type="RuleBase" id="RU003983"/>
    </source>
</evidence>
<comment type="caution">
    <text evidence="10">The sequence shown here is derived from an EMBL/GenBank/DDBJ whole genome shotgun (WGS) entry which is preliminary data.</text>
</comment>
<keyword evidence="8" id="KW-0472">Membrane</keyword>
<evidence type="ECO:0000259" key="9">
    <source>
        <dbReference type="Pfam" id="PF01435"/>
    </source>
</evidence>
<dbReference type="Pfam" id="PF05656">
    <property type="entry name" value="DUF805"/>
    <property type="match status" value="1"/>
</dbReference>
<dbReference type="PANTHER" id="PTHR22726:SF1">
    <property type="entry name" value="METALLOENDOPEPTIDASE OMA1, MITOCHONDRIAL"/>
    <property type="match status" value="1"/>
</dbReference>
<evidence type="ECO:0000256" key="4">
    <source>
        <dbReference type="ARBA" id="ARBA00022833"/>
    </source>
</evidence>
<feature type="transmembrane region" description="Helical" evidence="8">
    <location>
        <begin position="33"/>
        <end position="54"/>
    </location>
</feature>
<keyword evidence="4 6" id="KW-0862">Zinc</keyword>
<keyword evidence="8" id="KW-1133">Transmembrane helix</keyword>
<keyword evidence="1 6" id="KW-0645">Protease</keyword>
<proteinExistence type="inferred from homology"/>
<feature type="transmembrane region" description="Helical" evidence="8">
    <location>
        <begin position="60"/>
        <end position="78"/>
    </location>
</feature>
<dbReference type="GO" id="GO:0046872">
    <property type="term" value="F:metal ion binding"/>
    <property type="evidence" value="ECO:0007669"/>
    <property type="project" value="UniProtKB-KW"/>
</dbReference>
<dbReference type="InterPro" id="IPR008523">
    <property type="entry name" value="DUF805"/>
</dbReference>
<evidence type="ECO:0000256" key="2">
    <source>
        <dbReference type="ARBA" id="ARBA00022723"/>
    </source>
</evidence>